<feature type="transmembrane region" description="Helical" evidence="9">
    <location>
        <begin position="20"/>
        <end position="40"/>
    </location>
</feature>
<dbReference type="SUPFAM" id="SSF51261">
    <property type="entry name" value="Duplicated hybrid motif"/>
    <property type="match status" value="1"/>
</dbReference>
<evidence type="ECO:0000259" key="12">
    <source>
        <dbReference type="Pfam" id="PF19425"/>
    </source>
</evidence>
<accession>A0A370DKJ4</accession>
<feature type="domain" description="Opacity-associated protein A LysM-like" evidence="11">
    <location>
        <begin position="127"/>
        <end position="205"/>
    </location>
</feature>
<keyword evidence="5" id="KW-0378">Hydrolase</keyword>
<dbReference type="InterPro" id="IPR045834">
    <property type="entry name" value="Csd3_N2"/>
</dbReference>
<feature type="region of interest" description="Disordered" evidence="8">
    <location>
        <begin position="75"/>
        <end position="129"/>
    </location>
</feature>
<evidence type="ECO:0000256" key="7">
    <source>
        <dbReference type="ARBA" id="ARBA00023049"/>
    </source>
</evidence>
<dbReference type="Proteomes" id="UP000254771">
    <property type="component" value="Unassembled WGS sequence"/>
</dbReference>
<dbReference type="FunFam" id="2.70.70.10:FF:000002">
    <property type="entry name" value="Murein DD-endopeptidase MepM"/>
    <property type="match status" value="1"/>
</dbReference>
<dbReference type="InterPro" id="IPR050570">
    <property type="entry name" value="Cell_wall_metabolism_enzyme"/>
</dbReference>
<dbReference type="Pfam" id="PF04225">
    <property type="entry name" value="LysM_OapA"/>
    <property type="match status" value="1"/>
</dbReference>
<gene>
    <name evidence="13" type="ORF">DIZ78_10695</name>
</gene>
<reference evidence="13 14" key="1">
    <citation type="journal article" date="2018" name="ISME J.">
        <title>Endosymbiont genomes yield clues of tubeworm success.</title>
        <authorList>
            <person name="Li Y."/>
            <person name="Liles M.R."/>
            <person name="Halanych K.M."/>
        </authorList>
    </citation>
    <scope>NUCLEOTIDE SEQUENCE [LARGE SCALE GENOMIC DNA]</scope>
    <source>
        <strain evidence="13">A1462</strain>
    </source>
</reference>
<dbReference type="GO" id="GO:0030313">
    <property type="term" value="C:cell envelope"/>
    <property type="evidence" value="ECO:0007669"/>
    <property type="project" value="UniProtKB-SubCell"/>
</dbReference>
<comment type="cofactor">
    <cofactor evidence="1">
        <name>Zn(2+)</name>
        <dbReference type="ChEBI" id="CHEBI:29105"/>
    </cofactor>
</comment>
<proteinExistence type="predicted"/>
<dbReference type="AlphaFoldDB" id="A0A370DKJ4"/>
<keyword evidence="14" id="KW-1185">Reference proteome</keyword>
<comment type="caution">
    <text evidence="13">The sequence shown here is derived from an EMBL/GenBank/DDBJ whole genome shotgun (WGS) entry which is preliminary data.</text>
</comment>
<evidence type="ECO:0000313" key="14">
    <source>
        <dbReference type="Proteomes" id="UP000254771"/>
    </source>
</evidence>
<evidence type="ECO:0000256" key="2">
    <source>
        <dbReference type="ARBA" id="ARBA00004196"/>
    </source>
</evidence>
<dbReference type="GO" id="GO:0046872">
    <property type="term" value="F:metal ion binding"/>
    <property type="evidence" value="ECO:0007669"/>
    <property type="project" value="UniProtKB-KW"/>
</dbReference>
<comment type="subcellular location">
    <subcellularLocation>
        <location evidence="2">Cell envelope</location>
    </subcellularLocation>
</comment>
<evidence type="ECO:0000256" key="4">
    <source>
        <dbReference type="ARBA" id="ARBA00022723"/>
    </source>
</evidence>
<evidence type="ECO:0000256" key="6">
    <source>
        <dbReference type="ARBA" id="ARBA00022833"/>
    </source>
</evidence>
<evidence type="ECO:0000256" key="1">
    <source>
        <dbReference type="ARBA" id="ARBA00001947"/>
    </source>
</evidence>
<feature type="compositionally biased region" description="Polar residues" evidence="8">
    <location>
        <begin position="118"/>
        <end position="128"/>
    </location>
</feature>
<evidence type="ECO:0000259" key="10">
    <source>
        <dbReference type="Pfam" id="PF01551"/>
    </source>
</evidence>
<evidence type="ECO:0000256" key="3">
    <source>
        <dbReference type="ARBA" id="ARBA00022670"/>
    </source>
</evidence>
<name>A0A370DKJ4_9GAMM</name>
<dbReference type="GO" id="GO:0004222">
    <property type="term" value="F:metalloendopeptidase activity"/>
    <property type="evidence" value="ECO:0007669"/>
    <property type="project" value="TreeGrafter"/>
</dbReference>
<evidence type="ECO:0000256" key="5">
    <source>
        <dbReference type="ARBA" id="ARBA00022801"/>
    </source>
</evidence>
<keyword evidence="9" id="KW-0472">Membrane</keyword>
<feature type="domain" description="Csd3-like second N-terminal" evidence="12">
    <location>
        <begin position="223"/>
        <end position="338"/>
    </location>
</feature>
<dbReference type="Pfam" id="PF01551">
    <property type="entry name" value="Peptidase_M23"/>
    <property type="match status" value="1"/>
</dbReference>
<dbReference type="InterPro" id="IPR007340">
    <property type="entry name" value="LysM_Opacity-associatedA"/>
</dbReference>
<evidence type="ECO:0000256" key="9">
    <source>
        <dbReference type="SAM" id="Phobius"/>
    </source>
</evidence>
<dbReference type="PANTHER" id="PTHR21666:SF288">
    <property type="entry name" value="CELL DIVISION PROTEIN YTFB"/>
    <property type="match status" value="1"/>
</dbReference>
<dbReference type="EMBL" id="QFXE01000013">
    <property type="protein sequence ID" value="RDH85411.1"/>
    <property type="molecule type" value="Genomic_DNA"/>
</dbReference>
<protein>
    <submittedName>
        <fullName evidence="13">Peptidase M23</fullName>
    </submittedName>
</protein>
<feature type="domain" description="M23ase beta-sheet core" evidence="10">
    <location>
        <begin position="352"/>
        <end position="448"/>
    </location>
</feature>
<dbReference type="GO" id="GO:0006508">
    <property type="term" value="P:proteolysis"/>
    <property type="evidence" value="ECO:0007669"/>
    <property type="project" value="UniProtKB-KW"/>
</dbReference>
<dbReference type="GO" id="GO:0042834">
    <property type="term" value="F:peptidoglycan binding"/>
    <property type="evidence" value="ECO:0007669"/>
    <property type="project" value="InterPro"/>
</dbReference>
<keyword evidence="3" id="KW-0645">Protease</keyword>
<dbReference type="PANTHER" id="PTHR21666">
    <property type="entry name" value="PEPTIDASE-RELATED"/>
    <property type="match status" value="1"/>
</dbReference>
<dbReference type="InterPro" id="IPR016047">
    <property type="entry name" value="M23ase_b-sheet_dom"/>
</dbReference>
<evidence type="ECO:0000256" key="8">
    <source>
        <dbReference type="SAM" id="MobiDB-lite"/>
    </source>
</evidence>
<organism evidence="13 14">
    <name type="scientific">endosymbiont of Escarpia spicata</name>
    <dbReference type="NCBI Taxonomy" id="2200908"/>
    <lineage>
        <taxon>Bacteria</taxon>
        <taxon>Pseudomonadati</taxon>
        <taxon>Pseudomonadota</taxon>
        <taxon>Gammaproteobacteria</taxon>
        <taxon>sulfur-oxidizing symbionts</taxon>
    </lineage>
</organism>
<dbReference type="CDD" id="cd12797">
    <property type="entry name" value="M23_peptidase"/>
    <property type="match status" value="1"/>
</dbReference>
<dbReference type="InterPro" id="IPR011055">
    <property type="entry name" value="Dup_hybrid_motif"/>
</dbReference>
<dbReference type="Gene3D" id="3.10.450.350">
    <property type="match status" value="2"/>
</dbReference>
<evidence type="ECO:0000259" key="11">
    <source>
        <dbReference type="Pfam" id="PF04225"/>
    </source>
</evidence>
<sequence length="490" mass="54148">MQDFKSYSLDRKPSRFRQLLRGGLVILLILAIAAAGVLYLDNRKDSPATAPIHLPAKAEPSQENGRIVVPLALPGQPREESRSEPQASPPPLAMEPVPSTIDPPVKPGSVPSEPDLESQATASKSQWISRKIRSGDSISSIFKENGLSANLLHRIVNSSEMAKELTRIKPGETLRLQLDDSGSLLALALDHNRVQSLHIKSNGDSFLANEENKPIEHRTGHTSATITNSLFLSAQDAGLADALIMELANIFGWDIDFALEIRSGDRFSVIYQEDYLEGDKLKNGPILAAEFINQGRSYRALRYTDETGHSDYFTPEGRSMRKAFLRAPVDFRRISSRFTGERWHPVLGKKRPHRGVDYAAKTGTPIKAAGDGKIIHRGKKGGYGRTVIVQHGQRYTTLYAHLSRYNKKAKKGSKVHQGQTIGYVGKSGLATGPHLHYEFRVNGVHRNPLTVKLPAAQPIAKKYEADFQLKTQPLVSQLDTLNRTLLANAR</sequence>
<keyword evidence="9" id="KW-0812">Transmembrane</keyword>
<evidence type="ECO:0000313" key="13">
    <source>
        <dbReference type="EMBL" id="RDH85411.1"/>
    </source>
</evidence>
<keyword evidence="9" id="KW-1133">Transmembrane helix</keyword>
<keyword evidence="7" id="KW-0482">Metalloprotease</keyword>
<keyword evidence="6" id="KW-0862">Zinc</keyword>
<dbReference type="Gene3D" id="2.70.70.10">
    <property type="entry name" value="Glucose Permease (Domain IIA)"/>
    <property type="match status" value="1"/>
</dbReference>
<keyword evidence="4" id="KW-0479">Metal-binding</keyword>
<dbReference type="Pfam" id="PF19425">
    <property type="entry name" value="Csd3_N2"/>
    <property type="match status" value="1"/>
</dbReference>